<dbReference type="PANTHER" id="PTHR35812:SF1">
    <property type="entry name" value="LIPOPROTEIN"/>
    <property type="match status" value="1"/>
</dbReference>
<dbReference type="InterPro" id="IPR011460">
    <property type="entry name" value="Lcl_C"/>
</dbReference>
<accession>A0A2C8FE24</accession>
<dbReference type="Proteomes" id="UP000219215">
    <property type="component" value="Chromosome DPRO"/>
</dbReference>
<dbReference type="KEGG" id="pprf:DPRO_3393"/>
<dbReference type="PANTHER" id="PTHR35812">
    <property type="entry name" value="LIPOPROTEIN"/>
    <property type="match status" value="1"/>
</dbReference>
<keyword evidence="3" id="KW-1185">Reference proteome</keyword>
<evidence type="ECO:0000313" key="2">
    <source>
        <dbReference type="EMBL" id="SOB60307.1"/>
    </source>
</evidence>
<sequence>MVSTFLEREKRGMAVRFSEQESLIVDNATGLVWLKDALSAETGLSWPETFDFIDEMNRKKVADRSDWRLPNRRELYSLVDHSMREPALSKDHPFINVWAGKYWTSTTSARSKAYAWWVQLSGGRMFFGNKSDDCMVWPVCGTSETLHATGQTACYNVAGEEVQCDGLKQDGAIQAGLPWPEPRFIPQDDGILDAMTGLIWTESADLAEGMTDWRSAQDIITGMADQTGMAWRMPTIMELESLTDCDHADPALPQGHPFTDVNEAYWSATTSGYDADWAFCLYFHKGAVGVGYKSNLDFHVWAVREE</sequence>
<dbReference type="Pfam" id="PF07603">
    <property type="entry name" value="Lcl_C"/>
    <property type="match status" value="2"/>
</dbReference>
<feature type="domain" description="Lcl C-terminal" evidence="1">
    <location>
        <begin position="24"/>
        <end position="139"/>
    </location>
</feature>
<evidence type="ECO:0000313" key="3">
    <source>
        <dbReference type="Proteomes" id="UP000219215"/>
    </source>
</evidence>
<gene>
    <name evidence="2" type="ORF">DPRO_3393</name>
</gene>
<proteinExistence type="predicted"/>
<evidence type="ECO:0000259" key="1">
    <source>
        <dbReference type="Pfam" id="PF07603"/>
    </source>
</evidence>
<protein>
    <recommendedName>
        <fullName evidence="1">Lcl C-terminal domain-containing protein</fullName>
    </recommendedName>
</protein>
<dbReference type="AlphaFoldDB" id="A0A2C8FE24"/>
<dbReference type="EMBL" id="LT907975">
    <property type="protein sequence ID" value="SOB60307.1"/>
    <property type="molecule type" value="Genomic_DNA"/>
</dbReference>
<reference evidence="3" key="1">
    <citation type="submission" date="2017-09" db="EMBL/GenBank/DDBJ databases">
        <authorList>
            <person name="Regsiter A."/>
            <person name="William W."/>
        </authorList>
    </citation>
    <scope>NUCLEOTIDE SEQUENCE [LARGE SCALE GENOMIC DNA]</scope>
    <source>
        <strain evidence="3">500-1</strain>
    </source>
</reference>
<feature type="domain" description="Lcl C-terminal" evidence="1">
    <location>
        <begin position="191"/>
        <end position="304"/>
    </location>
</feature>
<organism evidence="2 3">
    <name type="scientific">Pseudodesulfovibrio profundus</name>
    <dbReference type="NCBI Taxonomy" id="57320"/>
    <lineage>
        <taxon>Bacteria</taxon>
        <taxon>Pseudomonadati</taxon>
        <taxon>Thermodesulfobacteriota</taxon>
        <taxon>Desulfovibrionia</taxon>
        <taxon>Desulfovibrionales</taxon>
        <taxon>Desulfovibrionaceae</taxon>
    </lineage>
</organism>
<name>A0A2C8FE24_9BACT</name>